<organism evidence="7">
    <name type="scientific">viral metagenome</name>
    <dbReference type="NCBI Taxonomy" id="1070528"/>
    <lineage>
        <taxon>unclassified sequences</taxon>
        <taxon>metagenomes</taxon>
        <taxon>organismal metagenomes</taxon>
    </lineage>
</organism>
<dbReference type="PANTHER" id="PTHR12131:SF1">
    <property type="entry name" value="ATP-DEPENDENT RNA HELICASE SUPV3L1, MITOCHONDRIAL-RELATED"/>
    <property type="match status" value="1"/>
</dbReference>
<dbReference type="GO" id="GO:0016787">
    <property type="term" value="F:hydrolase activity"/>
    <property type="evidence" value="ECO:0007669"/>
    <property type="project" value="UniProtKB-KW"/>
</dbReference>
<keyword evidence="1" id="KW-0547">Nucleotide-binding</keyword>
<dbReference type="Gene3D" id="1.10.3380.30">
    <property type="match status" value="1"/>
</dbReference>
<evidence type="ECO:0000259" key="6">
    <source>
        <dbReference type="PROSITE" id="PS51194"/>
    </source>
</evidence>
<evidence type="ECO:0000259" key="5">
    <source>
        <dbReference type="PROSITE" id="PS51192"/>
    </source>
</evidence>
<dbReference type="SUPFAM" id="SSF52540">
    <property type="entry name" value="P-loop containing nucleoside triphosphate hydrolases"/>
    <property type="match status" value="1"/>
</dbReference>
<feature type="domain" description="Helicase C-terminal" evidence="6">
    <location>
        <begin position="304"/>
        <end position="469"/>
    </location>
</feature>
<dbReference type="SMART" id="SM00382">
    <property type="entry name" value="AAA"/>
    <property type="match status" value="1"/>
</dbReference>
<dbReference type="PROSITE" id="PS51194">
    <property type="entry name" value="HELICASE_CTER"/>
    <property type="match status" value="1"/>
</dbReference>
<dbReference type="PANTHER" id="PTHR12131">
    <property type="entry name" value="ATP-DEPENDENT RNA AND DNA HELICASE"/>
    <property type="match status" value="1"/>
</dbReference>
<dbReference type="SMART" id="SM00490">
    <property type="entry name" value="HELICc"/>
    <property type="match status" value="1"/>
</dbReference>
<dbReference type="InterPro" id="IPR014001">
    <property type="entry name" value="Helicase_ATP-bd"/>
</dbReference>
<dbReference type="InterPro" id="IPR012961">
    <property type="entry name" value="Ski2/MTR4_C"/>
</dbReference>
<dbReference type="EMBL" id="MN740790">
    <property type="protein sequence ID" value="QHU11835.1"/>
    <property type="molecule type" value="Genomic_DNA"/>
</dbReference>
<dbReference type="InterPro" id="IPR011545">
    <property type="entry name" value="DEAD/DEAH_box_helicase_dom"/>
</dbReference>
<dbReference type="GO" id="GO:0004386">
    <property type="term" value="F:helicase activity"/>
    <property type="evidence" value="ECO:0007669"/>
    <property type="project" value="UniProtKB-KW"/>
</dbReference>
<dbReference type="InterPro" id="IPR003593">
    <property type="entry name" value="AAA+_ATPase"/>
</dbReference>
<dbReference type="GO" id="GO:0005524">
    <property type="term" value="F:ATP binding"/>
    <property type="evidence" value="ECO:0007669"/>
    <property type="project" value="UniProtKB-KW"/>
</dbReference>
<dbReference type="InterPro" id="IPR001650">
    <property type="entry name" value="Helicase_C-like"/>
</dbReference>
<evidence type="ECO:0000256" key="1">
    <source>
        <dbReference type="ARBA" id="ARBA00022741"/>
    </source>
</evidence>
<dbReference type="PROSITE" id="PS51192">
    <property type="entry name" value="HELICASE_ATP_BIND_1"/>
    <property type="match status" value="1"/>
</dbReference>
<evidence type="ECO:0008006" key="8">
    <source>
        <dbReference type="Google" id="ProtNLM"/>
    </source>
</evidence>
<protein>
    <recommendedName>
        <fullName evidence="8">Helicase</fullName>
    </recommendedName>
</protein>
<evidence type="ECO:0000256" key="2">
    <source>
        <dbReference type="ARBA" id="ARBA00022801"/>
    </source>
</evidence>
<dbReference type="Pfam" id="PF08148">
    <property type="entry name" value="DSHCT"/>
    <property type="match status" value="1"/>
</dbReference>
<keyword evidence="4" id="KW-0067">ATP-binding</keyword>
<evidence type="ECO:0000256" key="3">
    <source>
        <dbReference type="ARBA" id="ARBA00022806"/>
    </source>
</evidence>
<dbReference type="SMART" id="SM01142">
    <property type="entry name" value="DSHCT"/>
    <property type="match status" value="1"/>
</dbReference>
<name>A0A6C0K1A8_9ZZZZ</name>
<dbReference type="Pfam" id="PF00270">
    <property type="entry name" value="DEAD"/>
    <property type="match status" value="1"/>
</dbReference>
<evidence type="ECO:0000313" key="7">
    <source>
        <dbReference type="EMBL" id="QHU11835.1"/>
    </source>
</evidence>
<dbReference type="AlphaFoldDB" id="A0A6C0K1A8"/>
<accession>A0A6C0K1A8</accession>
<dbReference type="GO" id="GO:0070478">
    <property type="term" value="P:nuclear-transcribed mRNA catabolic process, 3'-5' exonucleolytic nonsense-mediated decay"/>
    <property type="evidence" value="ECO:0007669"/>
    <property type="project" value="TreeGrafter"/>
</dbReference>
<dbReference type="GO" id="GO:0003676">
    <property type="term" value="F:nucleic acid binding"/>
    <property type="evidence" value="ECO:0007669"/>
    <property type="project" value="InterPro"/>
</dbReference>
<dbReference type="InterPro" id="IPR050699">
    <property type="entry name" value="RNA-DNA_Helicase"/>
</dbReference>
<dbReference type="InterPro" id="IPR027417">
    <property type="entry name" value="P-loop_NTPase"/>
</dbReference>
<keyword evidence="2" id="KW-0378">Hydrolase</keyword>
<dbReference type="GO" id="GO:0055087">
    <property type="term" value="C:Ski complex"/>
    <property type="evidence" value="ECO:0007669"/>
    <property type="project" value="TreeGrafter"/>
</dbReference>
<dbReference type="Gene3D" id="3.40.50.300">
    <property type="entry name" value="P-loop containing nucleotide triphosphate hydrolases"/>
    <property type="match status" value="2"/>
</dbReference>
<reference evidence="7" key="1">
    <citation type="journal article" date="2020" name="Nature">
        <title>Giant virus diversity and host interactions through global metagenomics.</title>
        <authorList>
            <person name="Schulz F."/>
            <person name="Roux S."/>
            <person name="Paez-Espino D."/>
            <person name="Jungbluth S."/>
            <person name="Walsh D.A."/>
            <person name="Denef V.J."/>
            <person name="McMahon K.D."/>
            <person name="Konstantinidis K.T."/>
            <person name="Eloe-Fadrosh E.A."/>
            <person name="Kyrpides N.C."/>
            <person name="Woyke T."/>
        </authorList>
    </citation>
    <scope>NUCLEOTIDE SEQUENCE</scope>
    <source>
        <strain evidence="7">GVMAG-S-1101169-75</strain>
    </source>
</reference>
<dbReference type="SMART" id="SM00487">
    <property type="entry name" value="DEXDc"/>
    <property type="match status" value="1"/>
</dbReference>
<evidence type="ECO:0000256" key="4">
    <source>
        <dbReference type="ARBA" id="ARBA00022840"/>
    </source>
</evidence>
<sequence length="802" mass="93115">MEKQKSNFIREHPALEKYSGDPPTVYHQFKYPLDHFQQHGCKAIDEGENLLVCAHTGSGKTVLALYAIARCLALGKRVIYVSPIKTLSNQKYKEFGEAFEGRVGILTGDIKINPDASCLIMTAEILRNFLIAKDIPSYFSLEEVSCVVLDEVHFINNQDRGRVWEEILVHLNRDIQLVMLSATLSDPLAFVGWIGDMKQIPCHLVSTVRRPVPLKHTLYWDGRLHTFLEQETKWHHGVVGQVATSADKYYRGRPWTSHLYLECIDFLDKQEMLPATVFLLNRDLVEKQAKAMRAMQTDHLKIARIEELWRHHLHKYAKYYETTEQWNLVHGLLQKGIGIHHSGMIPILKEIVEIVYTEGLVPILLATETFALGVNAPTKTTVFTNLQKFDGKTKRALYTEEYLQMAGRAGRRGLDPSGTIVILPHPYMLSETMLREMITAPPKTIESRLSVDFTVILGEGIDQGEEDKKKEQTVLKSTLFFLQQDRLSMDQYTARRSSLGPVLVENESTVDTKGFDPEQEKLFEELKACEEKLVPDGYIRLDKKMEKKYRKRISEIRRLVPEEILKSISRRRERHRQRTELETELAFHDKRWQLQVSVLHGFLKKEGFMQEDCALTRRGVLLRSIHEGNGMLVSRLLDSEFFKEGESLLSPSSMIGVFSLFVADRERERESLLWSDVVFESDKEKKCTQALWEWADEYRSKEMELVKELPFVFVQDWDLSRTMMRCARDWYEGKPWHEIRSYYKDFEGNFIKNILRLTNFVQSLVQVAKVIHLAPLLQNFETIQEKMIRDIVINDSLYVIPQ</sequence>
<proteinExistence type="predicted"/>
<feature type="domain" description="Helicase ATP-binding" evidence="5">
    <location>
        <begin position="41"/>
        <end position="202"/>
    </location>
</feature>
<keyword evidence="3" id="KW-0347">Helicase</keyword>